<dbReference type="PANTHER" id="PTHR43322:SF5">
    <property type="entry name" value="1-DEOXY-D-XYLULOSE-5-PHOSPHATE SYNTHASE, CHLOROPLASTIC"/>
    <property type="match status" value="1"/>
</dbReference>
<dbReference type="GO" id="GO:0016114">
    <property type="term" value="P:terpenoid biosynthetic process"/>
    <property type="evidence" value="ECO:0007669"/>
    <property type="project" value="UniProtKB-UniRule"/>
</dbReference>
<dbReference type="Pfam" id="PF13292">
    <property type="entry name" value="DXP_synthase_N"/>
    <property type="match status" value="1"/>
</dbReference>
<dbReference type="InterPro" id="IPR005477">
    <property type="entry name" value="Dxylulose-5-P_synthase"/>
</dbReference>
<evidence type="ECO:0000259" key="12">
    <source>
        <dbReference type="SMART" id="SM00861"/>
    </source>
</evidence>
<dbReference type="Proteomes" id="UP000654279">
    <property type="component" value="Unassembled WGS sequence"/>
</dbReference>
<feature type="binding site" evidence="11">
    <location>
        <begin position="115"/>
        <end position="117"/>
    </location>
    <ligand>
        <name>thiamine diphosphate</name>
        <dbReference type="ChEBI" id="CHEBI:58937"/>
    </ligand>
</feature>
<dbReference type="NCBIfam" id="NF003933">
    <property type="entry name" value="PRK05444.2-2"/>
    <property type="match status" value="1"/>
</dbReference>
<dbReference type="PANTHER" id="PTHR43322">
    <property type="entry name" value="1-D-DEOXYXYLULOSE 5-PHOSPHATE SYNTHASE-RELATED"/>
    <property type="match status" value="1"/>
</dbReference>
<evidence type="ECO:0000313" key="14">
    <source>
        <dbReference type="Proteomes" id="UP000654279"/>
    </source>
</evidence>
<evidence type="ECO:0000256" key="6">
    <source>
        <dbReference type="ARBA" id="ARBA00022842"/>
    </source>
</evidence>
<comment type="subunit">
    <text evidence="3 11">Homodimer.</text>
</comment>
<dbReference type="EMBL" id="JACRSO010000002">
    <property type="protein sequence ID" value="MBC8528860.1"/>
    <property type="molecule type" value="Genomic_DNA"/>
</dbReference>
<feature type="binding site" evidence="11">
    <location>
        <position position="175"/>
    </location>
    <ligand>
        <name>thiamine diphosphate</name>
        <dbReference type="ChEBI" id="CHEBI:58937"/>
    </ligand>
</feature>
<feature type="domain" description="Transketolase-like pyrimidine-binding" evidence="12">
    <location>
        <begin position="315"/>
        <end position="478"/>
    </location>
</feature>
<dbReference type="InterPro" id="IPR009014">
    <property type="entry name" value="Transketo_C/PFOR_II"/>
</dbReference>
<dbReference type="InterPro" id="IPR029061">
    <property type="entry name" value="THDP-binding"/>
</dbReference>
<evidence type="ECO:0000256" key="5">
    <source>
        <dbReference type="ARBA" id="ARBA00022723"/>
    </source>
</evidence>
<comment type="cofactor">
    <cofactor evidence="11">
        <name>thiamine diphosphate</name>
        <dbReference type="ChEBI" id="CHEBI:58937"/>
    </cofactor>
    <text evidence="11">Binds 1 thiamine pyrophosphate per subunit.</text>
</comment>
<dbReference type="AlphaFoldDB" id="A0A926HMR1"/>
<dbReference type="GO" id="GO:0005829">
    <property type="term" value="C:cytosol"/>
    <property type="evidence" value="ECO:0007669"/>
    <property type="project" value="TreeGrafter"/>
</dbReference>
<dbReference type="Pfam" id="PF02780">
    <property type="entry name" value="Transketolase_C"/>
    <property type="match status" value="1"/>
</dbReference>
<feature type="binding site" evidence="11">
    <location>
        <position position="175"/>
    </location>
    <ligand>
        <name>Mg(2+)</name>
        <dbReference type="ChEBI" id="CHEBI:18420"/>
    </ligand>
</feature>
<dbReference type="InterPro" id="IPR005475">
    <property type="entry name" value="Transketolase-like_Pyr-bd"/>
</dbReference>
<keyword evidence="6 11" id="KW-0460">Magnesium</keyword>
<dbReference type="InterPro" id="IPR049557">
    <property type="entry name" value="Transketolase_CS"/>
</dbReference>
<dbReference type="FunFam" id="3.40.50.970:FF:000005">
    <property type="entry name" value="1-deoxy-D-xylulose-5-phosphate synthase"/>
    <property type="match status" value="1"/>
</dbReference>
<comment type="cofactor">
    <cofactor evidence="11">
        <name>Mg(2+)</name>
        <dbReference type="ChEBI" id="CHEBI:18420"/>
    </cofactor>
    <text evidence="11">Binds 1 Mg(2+) ion per subunit.</text>
</comment>
<evidence type="ECO:0000256" key="10">
    <source>
        <dbReference type="ARBA" id="ARBA00055605"/>
    </source>
</evidence>
<comment type="function">
    <text evidence="10 11">Catalyzes the acyloin condensation reaction between C atoms 2 and 3 of pyruvate and glyceraldehyde 3-phosphate to yield 1-deoxy-D-xylulose-5-phosphate (DXP).</text>
</comment>
<dbReference type="Gene3D" id="3.40.50.970">
    <property type="match status" value="2"/>
</dbReference>
<evidence type="ECO:0000313" key="13">
    <source>
        <dbReference type="EMBL" id="MBC8528860.1"/>
    </source>
</evidence>
<dbReference type="GO" id="GO:0008661">
    <property type="term" value="F:1-deoxy-D-xylulose-5-phosphate synthase activity"/>
    <property type="evidence" value="ECO:0007669"/>
    <property type="project" value="UniProtKB-UniRule"/>
</dbReference>
<evidence type="ECO:0000256" key="4">
    <source>
        <dbReference type="ARBA" id="ARBA00022679"/>
    </source>
</evidence>
<feature type="binding site" evidence="11">
    <location>
        <position position="286"/>
    </location>
    <ligand>
        <name>thiamine diphosphate</name>
        <dbReference type="ChEBI" id="CHEBI:58937"/>
    </ligand>
</feature>
<dbReference type="InterPro" id="IPR033248">
    <property type="entry name" value="Transketolase_C"/>
</dbReference>
<evidence type="ECO:0000256" key="11">
    <source>
        <dbReference type="HAMAP-Rule" id="MF_00315"/>
    </source>
</evidence>
<feature type="binding site" evidence="11">
    <location>
        <position position="74"/>
    </location>
    <ligand>
        <name>thiamine diphosphate</name>
        <dbReference type="ChEBI" id="CHEBI:58937"/>
    </ligand>
</feature>
<proteinExistence type="inferred from homology"/>
<dbReference type="FunFam" id="3.40.50.920:FF:000002">
    <property type="entry name" value="1-deoxy-D-xylulose-5-phosphate synthase"/>
    <property type="match status" value="1"/>
</dbReference>
<comment type="caution">
    <text evidence="13">The sequence shown here is derived from an EMBL/GenBank/DDBJ whole genome shotgun (WGS) entry which is preliminary data.</text>
</comment>
<dbReference type="SMART" id="SM00861">
    <property type="entry name" value="Transket_pyr"/>
    <property type="match status" value="1"/>
</dbReference>
<dbReference type="HAMAP" id="MF_00315">
    <property type="entry name" value="DXP_synth"/>
    <property type="match status" value="1"/>
</dbReference>
<keyword evidence="14" id="KW-1185">Reference proteome</keyword>
<evidence type="ECO:0000256" key="3">
    <source>
        <dbReference type="ARBA" id="ARBA00011738"/>
    </source>
</evidence>
<keyword evidence="5 11" id="KW-0479">Metal-binding</keyword>
<keyword evidence="4 11" id="KW-0808">Transferase</keyword>
<accession>A0A926HMR1</accession>
<dbReference type="EC" id="2.2.1.7" evidence="11"/>
<evidence type="ECO:0000256" key="2">
    <source>
        <dbReference type="ARBA" id="ARBA00011081"/>
    </source>
</evidence>
<keyword evidence="8 11" id="KW-0786">Thiamine pyrophosphate</keyword>
<dbReference type="SUPFAM" id="SSF52922">
    <property type="entry name" value="TK C-terminal domain-like"/>
    <property type="match status" value="1"/>
</dbReference>
<protein>
    <recommendedName>
        <fullName evidence="11">1-deoxy-D-xylulose-5-phosphate synthase</fullName>
        <ecNumber evidence="11">2.2.1.7</ecNumber>
    </recommendedName>
    <alternativeName>
        <fullName evidence="11">1-deoxyxylulose-5-phosphate synthase</fullName>
        <shortName evidence="11">DXP synthase</shortName>
        <shortName evidence="11">DXPS</shortName>
    </alternativeName>
</protein>
<dbReference type="RefSeq" id="WP_249284813.1">
    <property type="nucleotide sequence ID" value="NZ_JACRSO010000002.1"/>
</dbReference>
<evidence type="ECO:0000256" key="9">
    <source>
        <dbReference type="ARBA" id="ARBA00023229"/>
    </source>
</evidence>
<dbReference type="PROSITE" id="PS00801">
    <property type="entry name" value="TRANSKETOLASE_1"/>
    <property type="match status" value="1"/>
</dbReference>
<gene>
    <name evidence="11" type="primary">dxs</name>
    <name evidence="13" type="ORF">H8699_05425</name>
</gene>
<dbReference type="CDD" id="cd02007">
    <property type="entry name" value="TPP_DXS"/>
    <property type="match status" value="1"/>
</dbReference>
<dbReference type="Gene3D" id="3.40.50.920">
    <property type="match status" value="1"/>
</dbReference>
<evidence type="ECO:0000256" key="7">
    <source>
        <dbReference type="ARBA" id="ARBA00022977"/>
    </source>
</evidence>
<evidence type="ECO:0000256" key="1">
    <source>
        <dbReference type="ARBA" id="ARBA00004980"/>
    </source>
</evidence>
<dbReference type="GO" id="GO:0030976">
    <property type="term" value="F:thiamine pyrophosphate binding"/>
    <property type="evidence" value="ECO:0007669"/>
    <property type="project" value="UniProtKB-UniRule"/>
</dbReference>
<feature type="binding site" evidence="11">
    <location>
        <position position="366"/>
    </location>
    <ligand>
        <name>thiamine diphosphate</name>
        <dbReference type="ChEBI" id="CHEBI:58937"/>
    </ligand>
</feature>
<keyword evidence="9 11" id="KW-0414">Isoprene biosynthesis</keyword>
<dbReference type="SUPFAM" id="SSF52518">
    <property type="entry name" value="Thiamin diphosphate-binding fold (THDP-binding)"/>
    <property type="match status" value="2"/>
</dbReference>
<evidence type="ECO:0000256" key="8">
    <source>
        <dbReference type="ARBA" id="ARBA00023052"/>
    </source>
</evidence>
<dbReference type="NCBIfam" id="TIGR00204">
    <property type="entry name" value="dxs"/>
    <property type="match status" value="1"/>
</dbReference>
<keyword evidence="7 11" id="KW-0784">Thiamine biosynthesis</keyword>
<dbReference type="GO" id="GO:0019288">
    <property type="term" value="P:isopentenyl diphosphate biosynthetic process, methylerythritol 4-phosphate pathway"/>
    <property type="evidence" value="ECO:0007669"/>
    <property type="project" value="TreeGrafter"/>
</dbReference>
<feature type="binding site" evidence="11">
    <location>
        <position position="146"/>
    </location>
    <ligand>
        <name>Mg(2+)</name>
        <dbReference type="ChEBI" id="CHEBI:18420"/>
    </ligand>
</feature>
<feature type="binding site" evidence="11">
    <location>
        <begin position="147"/>
        <end position="148"/>
    </location>
    <ligand>
        <name>thiamine diphosphate</name>
        <dbReference type="ChEBI" id="CHEBI:58937"/>
    </ligand>
</feature>
<name>A0A926HMR1_9FIRM</name>
<organism evidence="13 14">
    <name type="scientific">Luoshenia tenuis</name>
    <dbReference type="NCBI Taxonomy" id="2763654"/>
    <lineage>
        <taxon>Bacteria</taxon>
        <taxon>Bacillati</taxon>
        <taxon>Bacillota</taxon>
        <taxon>Clostridia</taxon>
        <taxon>Christensenellales</taxon>
        <taxon>Christensenellaceae</taxon>
        <taxon>Luoshenia</taxon>
    </lineage>
</organism>
<dbReference type="Pfam" id="PF02779">
    <property type="entry name" value="Transket_pyr"/>
    <property type="match status" value="1"/>
</dbReference>
<dbReference type="CDD" id="cd07033">
    <property type="entry name" value="TPP_PYR_DXS_TK_like"/>
    <property type="match status" value="1"/>
</dbReference>
<dbReference type="GO" id="GO:0000287">
    <property type="term" value="F:magnesium ion binding"/>
    <property type="evidence" value="ECO:0007669"/>
    <property type="project" value="UniProtKB-UniRule"/>
</dbReference>
<sequence>MYKSLDDIHSPQDIKDMNIPELEQLAGEIRQFLVQSISQTGGHLASNLGVVELTLAIHKIFNSPQDKIIWDVGHQAYVHKLLTGRKAQFASLRQMDGLSGFPKRAESCHDAFDTGHSSTSVSAALGIARARDQRGDDFSVISVIGDGALSGGMAFEALNDAGQCPSKIIVILNDNDMSISHSVGAVSMHLSKIRSGRTYTGVKRWTEDFVERIPVIGPPTKRFVEKIKNSLKYLVVPGVLFEELGFKYLGPVDGHDIGQLEQILTSAQEYDRPVFVHVVTRKGKGYERAEIFPERYHGVAPFFIDTGMKEKDQSITFSATFGQHLTKMAMHNEKIIAISAAMVEGTGLTPFRQMFPQRLFDVGIAEQHGVTLAAGLATQGLRPFFAVYSTFAQRAFDQILHDVCLQNLPVVFALDRAGLTGEDGETHQGLFDLSMLLPLPNMTILSPANADELRKMMEFALTLDGPCAIRYSKAVSRLPNDDTLPPIQLGKWTRLREGDDGVLIASGNMVEEALNIRERLLKRGKAISVVNARFIKPLDEEMLSQMAHTFPLIATLEDNVLIGGFGAVVGQFLLRKGTGARFLNLGYPDKFIEHGARAALMARYGMDAASLAEKLAVALEEIDGEQ</sequence>
<comment type="catalytic activity">
    <reaction evidence="11">
        <text>D-glyceraldehyde 3-phosphate + pyruvate + H(+) = 1-deoxy-D-xylulose 5-phosphate + CO2</text>
        <dbReference type="Rhea" id="RHEA:12605"/>
        <dbReference type="ChEBI" id="CHEBI:15361"/>
        <dbReference type="ChEBI" id="CHEBI:15378"/>
        <dbReference type="ChEBI" id="CHEBI:16526"/>
        <dbReference type="ChEBI" id="CHEBI:57792"/>
        <dbReference type="ChEBI" id="CHEBI:59776"/>
        <dbReference type="EC" id="2.2.1.7"/>
    </reaction>
</comment>
<comment type="similarity">
    <text evidence="2 11">Belongs to the transketolase family. DXPS subfamily.</text>
</comment>
<comment type="pathway">
    <text evidence="1 11">Metabolic intermediate biosynthesis; 1-deoxy-D-xylulose 5-phosphate biosynthesis; 1-deoxy-D-xylulose 5-phosphate from D-glyceraldehyde 3-phosphate and pyruvate: step 1/1.</text>
</comment>
<reference evidence="13" key="1">
    <citation type="submission" date="2020-08" db="EMBL/GenBank/DDBJ databases">
        <title>Genome public.</title>
        <authorList>
            <person name="Liu C."/>
            <person name="Sun Q."/>
        </authorList>
    </citation>
    <scope>NUCLEOTIDE SEQUENCE</scope>
    <source>
        <strain evidence="13">NSJ-44</strain>
    </source>
</reference>
<dbReference type="GO" id="GO:0009228">
    <property type="term" value="P:thiamine biosynthetic process"/>
    <property type="evidence" value="ECO:0007669"/>
    <property type="project" value="UniProtKB-UniRule"/>
</dbReference>